<evidence type="ECO:0000256" key="5">
    <source>
        <dbReference type="ARBA" id="ARBA00023315"/>
    </source>
</evidence>
<dbReference type="SUPFAM" id="SSF53448">
    <property type="entry name" value="Nucleotide-diphospho-sugar transferases"/>
    <property type="match status" value="1"/>
</dbReference>
<dbReference type="GO" id="GO:0003977">
    <property type="term" value="F:UDP-N-acetylglucosamine diphosphorylase activity"/>
    <property type="evidence" value="ECO:0007669"/>
    <property type="project" value="UniProtKB-EC"/>
</dbReference>
<evidence type="ECO:0000256" key="8">
    <source>
        <dbReference type="ARBA" id="ARBA00049628"/>
    </source>
</evidence>
<dbReference type="Pfam" id="PF12804">
    <property type="entry name" value="NTP_transf_3"/>
    <property type="match status" value="1"/>
</dbReference>
<dbReference type="Proteomes" id="UP000677918">
    <property type="component" value="Unassembled WGS sequence"/>
</dbReference>
<dbReference type="RefSeq" id="WP_213413456.1">
    <property type="nucleotide sequence ID" value="NZ_BOVK01000053.1"/>
</dbReference>
<dbReference type="EMBL" id="BOVK01000053">
    <property type="protein sequence ID" value="GIQ70638.1"/>
    <property type="molecule type" value="Genomic_DNA"/>
</dbReference>
<dbReference type="PANTHER" id="PTHR43584:SF3">
    <property type="entry name" value="BIFUNCTIONAL PROTEIN GLMU"/>
    <property type="match status" value="1"/>
</dbReference>
<dbReference type="AlphaFoldDB" id="A0A8J4H8J3"/>
<keyword evidence="11" id="KW-1185">Reference proteome</keyword>
<dbReference type="GO" id="GO:0019134">
    <property type="term" value="F:glucosamine-1-phosphate N-acetyltransferase activity"/>
    <property type="evidence" value="ECO:0007669"/>
    <property type="project" value="UniProtKB-EC"/>
</dbReference>
<dbReference type="PANTHER" id="PTHR43584">
    <property type="entry name" value="NUCLEOTIDYL TRANSFERASE"/>
    <property type="match status" value="1"/>
</dbReference>
<comment type="catalytic activity">
    <reaction evidence="6">
        <text>alpha-D-glucosamine 1-phosphate + acetyl-CoA = N-acetyl-alpha-D-glucosamine 1-phosphate + CoA + H(+)</text>
        <dbReference type="Rhea" id="RHEA:13725"/>
        <dbReference type="ChEBI" id="CHEBI:15378"/>
        <dbReference type="ChEBI" id="CHEBI:57287"/>
        <dbReference type="ChEBI" id="CHEBI:57288"/>
        <dbReference type="ChEBI" id="CHEBI:57776"/>
        <dbReference type="ChEBI" id="CHEBI:58516"/>
        <dbReference type="EC" id="2.3.1.157"/>
    </reaction>
</comment>
<dbReference type="Gene3D" id="3.90.550.10">
    <property type="entry name" value="Spore Coat Polysaccharide Biosynthesis Protein SpsA, Chain A"/>
    <property type="match status" value="1"/>
</dbReference>
<dbReference type="CDD" id="cd02540">
    <property type="entry name" value="GT2_GlmU_N_bac"/>
    <property type="match status" value="1"/>
</dbReference>
<evidence type="ECO:0000313" key="10">
    <source>
        <dbReference type="EMBL" id="GIQ70638.1"/>
    </source>
</evidence>
<evidence type="ECO:0000256" key="2">
    <source>
        <dbReference type="ARBA" id="ARBA00007947"/>
    </source>
</evidence>
<evidence type="ECO:0000256" key="6">
    <source>
        <dbReference type="ARBA" id="ARBA00048247"/>
    </source>
</evidence>
<keyword evidence="4" id="KW-0548">Nucleotidyltransferase</keyword>
<evidence type="ECO:0000313" key="11">
    <source>
        <dbReference type="Proteomes" id="UP000677918"/>
    </source>
</evidence>
<dbReference type="InterPro" id="IPR050065">
    <property type="entry name" value="GlmU-like"/>
</dbReference>
<evidence type="ECO:0000256" key="3">
    <source>
        <dbReference type="ARBA" id="ARBA00022679"/>
    </source>
</evidence>
<evidence type="ECO:0000256" key="1">
    <source>
        <dbReference type="ARBA" id="ARBA00007707"/>
    </source>
</evidence>
<dbReference type="InterPro" id="IPR029044">
    <property type="entry name" value="Nucleotide-diphossugar_trans"/>
</dbReference>
<protein>
    <recommendedName>
        <fullName evidence="9">MobA-like NTP transferase domain-containing protein</fullName>
    </recommendedName>
</protein>
<evidence type="ECO:0000256" key="7">
    <source>
        <dbReference type="ARBA" id="ARBA00048493"/>
    </source>
</evidence>
<comment type="caution">
    <text evidence="10">The sequence shown here is derived from an EMBL/GenBank/DDBJ whole genome shotgun (WGS) entry which is preliminary data.</text>
</comment>
<sequence length="254" mass="27446">METYAVLLAAGKGTRMKSELPKVLHPVGGTPMVGHLVNKLEGMSVSRIVVVVGHQGELVKEYLGPRVHYAEQVQQLGTAHAVLQSKRLLGGRSGSTLVLTGDTPLIRQATIERLLAVQRASRCAGVVLTAIVDNPTGYGRIVRDRFSGEVIDIVEEKDATPEQKRIAEINTGMFCFDNESLFRALPGIANDNAQQEFYLTDIVKVMREMGISGGAGTLEAVVLGDANEAIGINTPEQLAQANRVFHAQTERVPH</sequence>
<dbReference type="InterPro" id="IPR025877">
    <property type="entry name" value="MobA-like_NTP_Trfase"/>
</dbReference>
<comment type="function">
    <text evidence="8">Catalyzes the last two sequential reactions in the de novo biosynthetic pathway for UDP-N-acetylglucosamine (UDP-GlcNAc). The C-terminal domain catalyzes the transfer of acetyl group from acetyl coenzyme A to glucosamine-1-phosphate (GlcN-1-P) to produce N-acetylglucosamine-1-phosphate (GlcNAc-1-P), which is converted into UDP-GlcNAc by the transfer of uridine 5-monophosphate (from uridine 5-triphosphate), a reaction catalyzed by the N-terminal domain.</text>
</comment>
<evidence type="ECO:0000259" key="9">
    <source>
        <dbReference type="Pfam" id="PF12804"/>
    </source>
</evidence>
<evidence type="ECO:0000256" key="4">
    <source>
        <dbReference type="ARBA" id="ARBA00022695"/>
    </source>
</evidence>
<reference evidence="10" key="1">
    <citation type="submission" date="2021-04" db="EMBL/GenBank/DDBJ databases">
        <title>Draft genome sequence of Xylanibacillus composti strain K13.</title>
        <authorList>
            <person name="Uke A."/>
            <person name="Chhe C."/>
            <person name="Baramee S."/>
            <person name="Kosugi A."/>
        </authorList>
    </citation>
    <scope>NUCLEOTIDE SEQUENCE</scope>
    <source>
        <strain evidence="10">K13</strain>
    </source>
</reference>
<gene>
    <name evidence="10" type="ORF">XYCOK13_34620</name>
</gene>
<proteinExistence type="inferred from homology"/>
<comment type="similarity">
    <text evidence="2">In the N-terminal section; belongs to the N-acetylglucosamine-1-phosphate uridyltransferase family.</text>
</comment>
<organism evidence="10 11">
    <name type="scientific">Xylanibacillus composti</name>
    <dbReference type="NCBI Taxonomy" id="1572762"/>
    <lineage>
        <taxon>Bacteria</taxon>
        <taxon>Bacillati</taxon>
        <taxon>Bacillota</taxon>
        <taxon>Bacilli</taxon>
        <taxon>Bacillales</taxon>
        <taxon>Paenibacillaceae</taxon>
        <taxon>Xylanibacillus</taxon>
    </lineage>
</organism>
<accession>A0A8J4H8J3</accession>
<keyword evidence="3" id="KW-0808">Transferase</keyword>
<name>A0A8J4H8J3_9BACL</name>
<keyword evidence="5" id="KW-0012">Acyltransferase</keyword>
<comment type="catalytic activity">
    <reaction evidence="7">
        <text>N-acetyl-alpha-D-glucosamine 1-phosphate + UTP + H(+) = UDP-N-acetyl-alpha-D-glucosamine + diphosphate</text>
        <dbReference type="Rhea" id="RHEA:13509"/>
        <dbReference type="ChEBI" id="CHEBI:15378"/>
        <dbReference type="ChEBI" id="CHEBI:33019"/>
        <dbReference type="ChEBI" id="CHEBI:46398"/>
        <dbReference type="ChEBI" id="CHEBI:57705"/>
        <dbReference type="ChEBI" id="CHEBI:57776"/>
        <dbReference type="EC" id="2.7.7.23"/>
    </reaction>
</comment>
<feature type="domain" description="MobA-like NTP transferase" evidence="9">
    <location>
        <begin position="5"/>
        <end position="130"/>
    </location>
</feature>
<comment type="similarity">
    <text evidence="1">In the C-terminal section; belongs to the transferase hexapeptide repeat family.</text>
</comment>